<dbReference type="SUPFAM" id="SSF52833">
    <property type="entry name" value="Thioredoxin-like"/>
    <property type="match status" value="1"/>
</dbReference>
<dbReference type="CDD" id="cd02947">
    <property type="entry name" value="TRX_family"/>
    <property type="match status" value="1"/>
</dbReference>
<dbReference type="Proteomes" id="UP001595855">
    <property type="component" value="Unassembled WGS sequence"/>
</dbReference>
<evidence type="ECO:0000256" key="2">
    <source>
        <dbReference type="NCBIfam" id="TIGR01068"/>
    </source>
</evidence>
<feature type="domain" description="Thioredoxin" evidence="4">
    <location>
        <begin position="1"/>
        <end position="107"/>
    </location>
</feature>
<dbReference type="PIRSF" id="PIRSF000077">
    <property type="entry name" value="Thioredoxin"/>
    <property type="match status" value="1"/>
</dbReference>
<dbReference type="Pfam" id="PF00085">
    <property type="entry name" value="Thioredoxin"/>
    <property type="match status" value="1"/>
</dbReference>
<dbReference type="NCBIfam" id="TIGR01068">
    <property type="entry name" value="thioredoxin"/>
    <property type="match status" value="1"/>
</dbReference>
<proteinExistence type="inferred from homology"/>
<dbReference type="PROSITE" id="PS51352">
    <property type="entry name" value="THIOREDOXIN_2"/>
    <property type="match status" value="1"/>
</dbReference>
<dbReference type="PROSITE" id="PS00194">
    <property type="entry name" value="THIOREDOXIN_1"/>
    <property type="match status" value="1"/>
</dbReference>
<dbReference type="EMBL" id="JBHSJO010000001">
    <property type="protein sequence ID" value="MFC5013318.1"/>
    <property type="molecule type" value="Genomic_DNA"/>
</dbReference>
<comment type="caution">
    <text evidence="5">The sequence shown here is derived from an EMBL/GenBank/DDBJ whole genome shotgun (WGS) entry which is preliminary data.</text>
</comment>
<dbReference type="InterPro" id="IPR017937">
    <property type="entry name" value="Thioredoxin_CS"/>
</dbReference>
<dbReference type="InterPro" id="IPR036249">
    <property type="entry name" value="Thioredoxin-like_sf"/>
</dbReference>
<dbReference type="RefSeq" id="WP_271413811.1">
    <property type="nucleotide sequence ID" value="NZ_BAAATN010000058.1"/>
</dbReference>
<reference evidence="6" key="1">
    <citation type="journal article" date="2019" name="Int. J. Syst. Evol. Microbiol.">
        <title>The Global Catalogue of Microorganisms (GCM) 10K type strain sequencing project: providing services to taxonomists for standard genome sequencing and annotation.</title>
        <authorList>
            <consortium name="The Broad Institute Genomics Platform"/>
            <consortium name="The Broad Institute Genome Sequencing Center for Infectious Disease"/>
            <person name="Wu L."/>
            <person name="Ma J."/>
        </authorList>
    </citation>
    <scope>NUCLEOTIDE SEQUENCE [LARGE SCALE GENOMIC DNA]</scope>
    <source>
        <strain evidence="6">CGMCC 4.1542</strain>
    </source>
</reference>
<dbReference type="Gene3D" id="3.40.30.10">
    <property type="entry name" value="Glutaredoxin"/>
    <property type="match status" value="1"/>
</dbReference>
<evidence type="ECO:0000313" key="5">
    <source>
        <dbReference type="EMBL" id="MFC5013318.1"/>
    </source>
</evidence>
<dbReference type="InterPro" id="IPR013766">
    <property type="entry name" value="Thioredoxin_domain"/>
</dbReference>
<gene>
    <name evidence="5" type="primary">trxA</name>
    <name evidence="5" type="ORF">ACFPRC_00300</name>
</gene>
<organism evidence="5 6">
    <name type="scientific">Streptomyces lienomycini</name>
    <dbReference type="NCBI Taxonomy" id="284035"/>
    <lineage>
        <taxon>Bacteria</taxon>
        <taxon>Bacillati</taxon>
        <taxon>Actinomycetota</taxon>
        <taxon>Actinomycetes</taxon>
        <taxon>Kitasatosporales</taxon>
        <taxon>Streptomycetaceae</taxon>
        <taxon>Streptomyces</taxon>
    </lineage>
</organism>
<evidence type="ECO:0000259" key="4">
    <source>
        <dbReference type="PROSITE" id="PS51352"/>
    </source>
</evidence>
<accession>A0ABV9WNF7</accession>
<keyword evidence="1" id="KW-1015">Disulfide bond</keyword>
<evidence type="ECO:0000256" key="3">
    <source>
        <dbReference type="PIRNR" id="PIRNR000077"/>
    </source>
</evidence>
<comment type="similarity">
    <text evidence="3">Belongs to the thioredoxin family.</text>
</comment>
<dbReference type="PRINTS" id="PR00421">
    <property type="entry name" value="THIOREDOXIN"/>
</dbReference>
<name>A0ABV9WNF7_9ACTN</name>
<evidence type="ECO:0000313" key="6">
    <source>
        <dbReference type="Proteomes" id="UP001595855"/>
    </source>
</evidence>
<evidence type="ECO:0000256" key="1">
    <source>
        <dbReference type="ARBA" id="ARBA00023157"/>
    </source>
</evidence>
<dbReference type="InterPro" id="IPR005746">
    <property type="entry name" value="Thioredoxin"/>
</dbReference>
<keyword evidence="6" id="KW-1185">Reference proteome</keyword>
<dbReference type="PANTHER" id="PTHR46115">
    <property type="entry name" value="THIOREDOXIN-LIKE PROTEIN 1"/>
    <property type="match status" value="1"/>
</dbReference>
<protein>
    <recommendedName>
        <fullName evidence="2 3">Thioredoxin</fullName>
    </recommendedName>
</protein>
<sequence>MPVTPITSMSQFHKVINDSKPAVIDFWATWCGPCRQISPVLESIAKEPENSGIDFYKVDVDDHQDIAQEVGIRAMPTFVVFKDGNKVDEMVGANPAGLKKLVQQGSAL</sequence>